<evidence type="ECO:0000313" key="2">
    <source>
        <dbReference type="EMBL" id="KAK8946795.1"/>
    </source>
</evidence>
<gene>
    <name evidence="2" type="ORF">KSP39_PZI006456</name>
</gene>
<feature type="compositionally biased region" description="Low complexity" evidence="1">
    <location>
        <begin position="112"/>
        <end position="126"/>
    </location>
</feature>
<organism evidence="2 3">
    <name type="scientific">Platanthera zijinensis</name>
    <dbReference type="NCBI Taxonomy" id="2320716"/>
    <lineage>
        <taxon>Eukaryota</taxon>
        <taxon>Viridiplantae</taxon>
        <taxon>Streptophyta</taxon>
        <taxon>Embryophyta</taxon>
        <taxon>Tracheophyta</taxon>
        <taxon>Spermatophyta</taxon>
        <taxon>Magnoliopsida</taxon>
        <taxon>Liliopsida</taxon>
        <taxon>Asparagales</taxon>
        <taxon>Orchidaceae</taxon>
        <taxon>Orchidoideae</taxon>
        <taxon>Orchideae</taxon>
        <taxon>Orchidinae</taxon>
        <taxon>Platanthera</taxon>
    </lineage>
</organism>
<feature type="region of interest" description="Disordered" evidence="1">
    <location>
        <begin position="88"/>
        <end position="141"/>
    </location>
</feature>
<dbReference type="AlphaFoldDB" id="A0AAP0BRA2"/>
<sequence length="228" mass="24750">MILLDLHQDMFALFDLDVFASLNRPNVGTISSFPLRDANFFIASDRLAWPDLAVLFMLDGCWMINISSPFFHLPTGLKYLSCDGTSAQTDGLRRSRRNPLLCGRKPPEASTGEARAQAGEARAQAGEARELCRPPPSSQPLAAANHQWRLAATDGHQRLSVHHQSVASRKTPKSRSEPKEEGDSCKQACVAPSVRTPGPSHTVQHPSYSRGAACCPPGVVVSLSLPKL</sequence>
<evidence type="ECO:0000256" key="1">
    <source>
        <dbReference type="SAM" id="MobiDB-lite"/>
    </source>
</evidence>
<accession>A0AAP0BRA2</accession>
<evidence type="ECO:0000313" key="3">
    <source>
        <dbReference type="Proteomes" id="UP001418222"/>
    </source>
</evidence>
<feature type="compositionally biased region" description="Basic and acidic residues" evidence="1">
    <location>
        <begin position="174"/>
        <end position="184"/>
    </location>
</feature>
<protein>
    <submittedName>
        <fullName evidence="2">Uncharacterized protein</fullName>
    </submittedName>
</protein>
<dbReference type="Proteomes" id="UP001418222">
    <property type="component" value="Unassembled WGS sequence"/>
</dbReference>
<reference evidence="2 3" key="1">
    <citation type="journal article" date="2022" name="Nat. Plants">
        <title>Genomes of leafy and leafless Platanthera orchids illuminate the evolution of mycoheterotrophy.</title>
        <authorList>
            <person name="Li M.H."/>
            <person name="Liu K.W."/>
            <person name="Li Z."/>
            <person name="Lu H.C."/>
            <person name="Ye Q.L."/>
            <person name="Zhang D."/>
            <person name="Wang J.Y."/>
            <person name="Li Y.F."/>
            <person name="Zhong Z.M."/>
            <person name="Liu X."/>
            <person name="Yu X."/>
            <person name="Liu D.K."/>
            <person name="Tu X.D."/>
            <person name="Liu B."/>
            <person name="Hao Y."/>
            <person name="Liao X.Y."/>
            <person name="Jiang Y.T."/>
            <person name="Sun W.H."/>
            <person name="Chen J."/>
            <person name="Chen Y.Q."/>
            <person name="Ai Y."/>
            <person name="Zhai J.W."/>
            <person name="Wu S.S."/>
            <person name="Zhou Z."/>
            <person name="Hsiao Y.Y."/>
            <person name="Wu W.L."/>
            <person name="Chen Y.Y."/>
            <person name="Lin Y.F."/>
            <person name="Hsu J.L."/>
            <person name="Li C.Y."/>
            <person name="Wang Z.W."/>
            <person name="Zhao X."/>
            <person name="Zhong W.Y."/>
            <person name="Ma X.K."/>
            <person name="Ma L."/>
            <person name="Huang J."/>
            <person name="Chen G.Z."/>
            <person name="Huang M.Z."/>
            <person name="Huang L."/>
            <person name="Peng D.H."/>
            <person name="Luo Y.B."/>
            <person name="Zou S.Q."/>
            <person name="Chen S.P."/>
            <person name="Lan S."/>
            <person name="Tsai W.C."/>
            <person name="Van de Peer Y."/>
            <person name="Liu Z.J."/>
        </authorList>
    </citation>
    <scope>NUCLEOTIDE SEQUENCE [LARGE SCALE GENOMIC DNA]</scope>
    <source>
        <strain evidence="2">Lor287</strain>
    </source>
</reference>
<comment type="caution">
    <text evidence="2">The sequence shown here is derived from an EMBL/GenBank/DDBJ whole genome shotgun (WGS) entry which is preliminary data.</text>
</comment>
<keyword evidence="3" id="KW-1185">Reference proteome</keyword>
<dbReference type="EMBL" id="JBBWWQ010000005">
    <property type="protein sequence ID" value="KAK8946795.1"/>
    <property type="molecule type" value="Genomic_DNA"/>
</dbReference>
<proteinExistence type="predicted"/>
<name>A0AAP0BRA2_9ASPA</name>
<feature type="region of interest" description="Disordered" evidence="1">
    <location>
        <begin position="157"/>
        <end position="209"/>
    </location>
</feature>